<evidence type="ECO:0000313" key="5">
    <source>
        <dbReference type="Proteomes" id="UP001075354"/>
    </source>
</evidence>
<feature type="transmembrane region" description="Helical" evidence="2">
    <location>
        <begin position="470"/>
        <end position="491"/>
    </location>
</feature>
<protein>
    <recommendedName>
        <fullName evidence="3">Acyltransferase 3 domain-containing protein</fullName>
    </recommendedName>
</protein>
<feature type="region of interest" description="Disordered" evidence="1">
    <location>
        <begin position="580"/>
        <end position="602"/>
    </location>
</feature>
<feature type="transmembrane region" description="Helical" evidence="2">
    <location>
        <begin position="410"/>
        <end position="427"/>
    </location>
</feature>
<feature type="transmembrane region" description="Helical" evidence="2">
    <location>
        <begin position="359"/>
        <end position="376"/>
    </location>
</feature>
<dbReference type="PANTHER" id="PTHR11161:SF4">
    <property type="entry name" value="DROP DEAD"/>
    <property type="match status" value="1"/>
</dbReference>
<feature type="domain" description="Acyltransferase 3" evidence="3">
    <location>
        <begin position="181"/>
        <end position="563"/>
    </location>
</feature>
<keyword evidence="5" id="KW-1185">Reference proteome</keyword>
<feature type="transmembrane region" description="Helical" evidence="2">
    <location>
        <begin position="225"/>
        <end position="248"/>
    </location>
</feature>
<accession>A0AAV7X122</accession>
<evidence type="ECO:0000256" key="2">
    <source>
        <dbReference type="SAM" id="Phobius"/>
    </source>
</evidence>
<evidence type="ECO:0000256" key="1">
    <source>
        <dbReference type="SAM" id="MobiDB-lite"/>
    </source>
</evidence>
<feature type="compositionally biased region" description="Polar residues" evidence="1">
    <location>
        <begin position="582"/>
        <end position="596"/>
    </location>
</feature>
<dbReference type="InterPro" id="IPR052728">
    <property type="entry name" value="O2_lipid_transport_reg"/>
</dbReference>
<dbReference type="Proteomes" id="UP001075354">
    <property type="component" value="Chromosome 16"/>
</dbReference>
<comment type="caution">
    <text evidence="4">The sequence shown here is derived from an EMBL/GenBank/DDBJ whole genome shotgun (WGS) entry which is preliminary data.</text>
</comment>
<proteinExistence type="predicted"/>
<dbReference type="AlphaFoldDB" id="A0AAV7X122"/>
<sequence>MAESPDGEVRGQHCVAYLQLLLRPDHRHPVLDAVYDGVYSHHAFRSNFEDPGHRVPRFSTINWGVCVPAACSARDVALQVEAWAAATTAGTGLALRVRVDEDMCQLHRPWSGMDAASLLATAFFGAVLLLVAAASAYDFLRGAEQRQAAGHGLARDLLLSFSLLKNWNALLSVKRSPDDIESVHGIRFFNAIMLVLCHKSMSVFYNGYSNRTEMSEGIGQQWTVIARAASLYTDPFIMLSGLLTSYAYVKKLERGQKINIVDELRNRLIRLVPSLAALILFCSFVLPWLGSGPMWNLVIKTHSDICKKHWWRNLLFIHNWFGFENMCLTHTHHVGIDTQLFMVSPLFVWLLWSKPKMGLGILGAIAAISTVLRYYYTYFYELSFFVYFGSSVSQMFRTADLSYVMPTHRLTVYLMGVILGYVLRHCGRDFKLKQSHLTLGWTAALVCLYLSVVTPSFMGKVGYQYQAVHAANYAAFAPITWCFLFGWIIFISYIGKGGRVGRFFSWQGFLVCTRLSYALYLTQFPVFFYNVGLTKAPVQYSLFVMFNVKETAAIFIASALLTLLFEMPAQNVKNALSRFRKQQTATPPKVASSQEPQKLKAH</sequence>
<feature type="transmembrane region" description="Helical" evidence="2">
    <location>
        <begin position="185"/>
        <end position="205"/>
    </location>
</feature>
<feature type="transmembrane region" description="Helical" evidence="2">
    <location>
        <begin position="334"/>
        <end position="352"/>
    </location>
</feature>
<dbReference type="EMBL" id="JAPTSV010000016">
    <property type="protein sequence ID" value="KAJ1519579.1"/>
    <property type="molecule type" value="Genomic_DNA"/>
</dbReference>
<name>A0AAV7X122_9NEOP</name>
<keyword evidence="2" id="KW-1133">Transmembrane helix</keyword>
<evidence type="ECO:0000259" key="3">
    <source>
        <dbReference type="Pfam" id="PF01757"/>
    </source>
</evidence>
<feature type="transmembrane region" description="Helical" evidence="2">
    <location>
        <begin position="503"/>
        <end position="520"/>
    </location>
</feature>
<keyword evidence="2" id="KW-0812">Transmembrane</keyword>
<feature type="transmembrane region" description="Helical" evidence="2">
    <location>
        <begin position="115"/>
        <end position="137"/>
    </location>
</feature>
<feature type="transmembrane region" description="Helical" evidence="2">
    <location>
        <begin position="439"/>
        <end position="458"/>
    </location>
</feature>
<feature type="transmembrane region" description="Helical" evidence="2">
    <location>
        <begin position="268"/>
        <end position="289"/>
    </location>
</feature>
<dbReference type="InterPro" id="IPR002656">
    <property type="entry name" value="Acyl_transf_3_dom"/>
</dbReference>
<keyword evidence="2" id="KW-0472">Membrane</keyword>
<feature type="transmembrane region" description="Helical" evidence="2">
    <location>
        <begin position="540"/>
        <end position="565"/>
    </location>
</feature>
<reference evidence="4" key="1">
    <citation type="submission" date="2022-12" db="EMBL/GenBank/DDBJ databases">
        <title>Chromosome-level genome assembly of the bean flower thrips Megalurothrips usitatus.</title>
        <authorList>
            <person name="Ma L."/>
            <person name="Liu Q."/>
            <person name="Li H."/>
            <person name="Cai W."/>
        </authorList>
    </citation>
    <scope>NUCLEOTIDE SEQUENCE</scope>
    <source>
        <strain evidence="4">Cailab_2022a</strain>
    </source>
</reference>
<dbReference type="GO" id="GO:0016747">
    <property type="term" value="F:acyltransferase activity, transferring groups other than amino-acyl groups"/>
    <property type="evidence" value="ECO:0007669"/>
    <property type="project" value="InterPro"/>
</dbReference>
<organism evidence="4 5">
    <name type="scientific">Megalurothrips usitatus</name>
    <name type="common">bean blossom thrips</name>
    <dbReference type="NCBI Taxonomy" id="439358"/>
    <lineage>
        <taxon>Eukaryota</taxon>
        <taxon>Metazoa</taxon>
        <taxon>Ecdysozoa</taxon>
        <taxon>Arthropoda</taxon>
        <taxon>Hexapoda</taxon>
        <taxon>Insecta</taxon>
        <taxon>Pterygota</taxon>
        <taxon>Neoptera</taxon>
        <taxon>Paraneoptera</taxon>
        <taxon>Thysanoptera</taxon>
        <taxon>Terebrantia</taxon>
        <taxon>Thripoidea</taxon>
        <taxon>Thripidae</taxon>
        <taxon>Megalurothrips</taxon>
    </lineage>
</organism>
<evidence type="ECO:0000313" key="4">
    <source>
        <dbReference type="EMBL" id="KAJ1519579.1"/>
    </source>
</evidence>
<dbReference type="Pfam" id="PF01757">
    <property type="entry name" value="Acyl_transf_3"/>
    <property type="match status" value="1"/>
</dbReference>
<dbReference type="PANTHER" id="PTHR11161">
    <property type="entry name" value="O-ACYLTRANSFERASE"/>
    <property type="match status" value="1"/>
</dbReference>
<gene>
    <name evidence="4" type="ORF">ONE63_004854</name>
</gene>